<name>H2YXB2_CIOSA</name>
<organism evidence="5 6">
    <name type="scientific">Ciona savignyi</name>
    <name type="common">Pacific transparent sea squirt</name>
    <dbReference type="NCBI Taxonomy" id="51511"/>
    <lineage>
        <taxon>Eukaryota</taxon>
        <taxon>Metazoa</taxon>
        <taxon>Chordata</taxon>
        <taxon>Tunicata</taxon>
        <taxon>Ascidiacea</taxon>
        <taxon>Phlebobranchia</taxon>
        <taxon>Cionidae</taxon>
        <taxon>Ciona</taxon>
    </lineage>
</organism>
<protein>
    <submittedName>
        <fullName evidence="5">Uncharacterized protein</fullName>
    </submittedName>
</protein>
<dbReference type="PANTHER" id="PTHR22970:SF14">
    <property type="entry name" value="AT-RICH INTERACTIVE DOMAIN-CONTAINING PROTEIN 2"/>
    <property type="match status" value="1"/>
</dbReference>
<feature type="region of interest" description="Disordered" evidence="4">
    <location>
        <begin position="96"/>
        <end position="159"/>
    </location>
</feature>
<keyword evidence="2" id="KW-0804">Transcription</keyword>
<dbReference type="AlphaFoldDB" id="H2YXB2"/>
<dbReference type="HOGENOM" id="CLU_897028_0_0_1"/>
<feature type="region of interest" description="Disordered" evidence="4">
    <location>
        <begin position="172"/>
        <end position="218"/>
    </location>
</feature>
<keyword evidence="1" id="KW-0805">Transcription regulation</keyword>
<feature type="region of interest" description="Disordered" evidence="4">
    <location>
        <begin position="1"/>
        <end position="31"/>
    </location>
</feature>
<evidence type="ECO:0000256" key="1">
    <source>
        <dbReference type="ARBA" id="ARBA00023015"/>
    </source>
</evidence>
<evidence type="ECO:0000313" key="6">
    <source>
        <dbReference type="Proteomes" id="UP000007875"/>
    </source>
</evidence>
<feature type="region of interest" description="Disordered" evidence="4">
    <location>
        <begin position="61"/>
        <end position="84"/>
    </location>
</feature>
<keyword evidence="3" id="KW-0539">Nucleus</keyword>
<reference evidence="6" key="1">
    <citation type="submission" date="2003-08" db="EMBL/GenBank/DDBJ databases">
        <authorList>
            <person name="Birren B."/>
            <person name="Nusbaum C."/>
            <person name="Abebe A."/>
            <person name="Abouelleil A."/>
            <person name="Adekoya E."/>
            <person name="Ait-zahra M."/>
            <person name="Allen N."/>
            <person name="Allen T."/>
            <person name="An P."/>
            <person name="Anderson M."/>
            <person name="Anderson S."/>
            <person name="Arachchi H."/>
            <person name="Armbruster J."/>
            <person name="Bachantsang P."/>
            <person name="Baldwin J."/>
            <person name="Barry A."/>
            <person name="Bayul T."/>
            <person name="Blitshsteyn B."/>
            <person name="Bloom T."/>
            <person name="Blye J."/>
            <person name="Boguslavskiy L."/>
            <person name="Borowsky M."/>
            <person name="Boukhgalter B."/>
            <person name="Brunache A."/>
            <person name="Butler J."/>
            <person name="Calixte N."/>
            <person name="Calvo S."/>
            <person name="Camarata J."/>
            <person name="Campo K."/>
            <person name="Chang J."/>
            <person name="Cheshatsang Y."/>
            <person name="Citroen M."/>
            <person name="Collymore A."/>
            <person name="Considine T."/>
            <person name="Cook A."/>
            <person name="Cooke P."/>
            <person name="Corum B."/>
            <person name="Cuomo C."/>
            <person name="David R."/>
            <person name="Dawoe T."/>
            <person name="Degray S."/>
            <person name="Dodge S."/>
            <person name="Dooley K."/>
            <person name="Dorje P."/>
            <person name="Dorjee K."/>
            <person name="Dorris L."/>
            <person name="Duffey N."/>
            <person name="Dupes A."/>
            <person name="Elkins T."/>
            <person name="Engels R."/>
            <person name="Erickson J."/>
            <person name="Farina A."/>
            <person name="Faro S."/>
            <person name="Ferreira P."/>
            <person name="Fischer H."/>
            <person name="Fitzgerald M."/>
            <person name="Foley K."/>
            <person name="Gage D."/>
            <person name="Galagan J."/>
            <person name="Gearin G."/>
            <person name="Gnerre S."/>
            <person name="Gnirke A."/>
            <person name="Goyette A."/>
            <person name="Graham J."/>
            <person name="Grandbois E."/>
            <person name="Gyaltsen K."/>
            <person name="Hafez N."/>
            <person name="Hagopian D."/>
            <person name="Hagos B."/>
            <person name="Hall J."/>
            <person name="Hatcher B."/>
            <person name="Heller A."/>
            <person name="Higgins H."/>
            <person name="Honan T."/>
            <person name="Horn A."/>
            <person name="Houde N."/>
            <person name="Hughes L."/>
            <person name="Hulme W."/>
            <person name="Husby E."/>
            <person name="Iliev I."/>
            <person name="Jaffe D."/>
            <person name="Jones C."/>
            <person name="Kamal M."/>
            <person name="Kamat A."/>
            <person name="Kamvysselis M."/>
            <person name="Karlsson E."/>
            <person name="Kells C."/>
            <person name="Kieu A."/>
            <person name="Kisner P."/>
            <person name="Kodira C."/>
            <person name="Kulbokas E."/>
            <person name="Labutti K."/>
            <person name="Lama D."/>
            <person name="Landers T."/>
            <person name="Leger J."/>
            <person name="Levine S."/>
            <person name="Lewis D."/>
            <person name="Lewis T."/>
            <person name="Lindblad-toh K."/>
            <person name="Liu X."/>
            <person name="Lokyitsang T."/>
            <person name="Lokyitsang Y."/>
            <person name="Lucien O."/>
            <person name="Lui A."/>
            <person name="Ma L.J."/>
            <person name="Mabbitt R."/>
            <person name="Macdonald J."/>
            <person name="Maclean C."/>
            <person name="Major J."/>
            <person name="Manning J."/>
            <person name="Marabella R."/>
            <person name="Maru K."/>
            <person name="Matthews C."/>
            <person name="Mauceli E."/>
            <person name="Mccarthy M."/>
            <person name="Mcdonough S."/>
            <person name="Mcghee T."/>
            <person name="Meldrim J."/>
            <person name="Meneus L."/>
            <person name="Mesirov J."/>
            <person name="Mihalev A."/>
            <person name="Mihova T."/>
            <person name="Mikkelsen T."/>
            <person name="Mlenga V."/>
            <person name="Moru K."/>
            <person name="Mozes J."/>
            <person name="Mulrain L."/>
            <person name="Munson G."/>
            <person name="Naylor J."/>
            <person name="Newes C."/>
            <person name="Nguyen C."/>
            <person name="Nguyen N."/>
            <person name="Nguyen T."/>
            <person name="Nicol R."/>
            <person name="Nielsen C."/>
            <person name="Nizzari M."/>
            <person name="Norbu C."/>
            <person name="Norbu N."/>
            <person name="O'donnell P."/>
            <person name="Okoawo O."/>
            <person name="O'leary S."/>
            <person name="Omotosho B."/>
            <person name="O'neill K."/>
            <person name="Osman S."/>
            <person name="Parker S."/>
            <person name="Perrin D."/>
            <person name="Phunkhang P."/>
            <person name="Piqani B."/>
            <person name="Purcell S."/>
            <person name="Rachupka T."/>
            <person name="Ramasamy U."/>
            <person name="Rameau R."/>
            <person name="Ray V."/>
            <person name="Raymond C."/>
            <person name="Retta R."/>
            <person name="Richardson S."/>
            <person name="Rise C."/>
            <person name="Rodriguez J."/>
            <person name="Rogers J."/>
            <person name="Rogov P."/>
            <person name="Rutman M."/>
            <person name="Schupbach R."/>
            <person name="Seaman C."/>
            <person name="Settipalli S."/>
            <person name="Sharpe T."/>
            <person name="Sheridan J."/>
            <person name="Sherpa N."/>
            <person name="Shi J."/>
            <person name="Smirnov S."/>
            <person name="Smith C."/>
            <person name="Sougnez C."/>
            <person name="Spencer B."/>
            <person name="Stalker J."/>
            <person name="Stange-thomann N."/>
            <person name="Stavropoulos S."/>
            <person name="Stetson K."/>
            <person name="Stone C."/>
            <person name="Stone S."/>
            <person name="Stubbs M."/>
            <person name="Talamas J."/>
            <person name="Tchuinga P."/>
            <person name="Tenzing P."/>
            <person name="Tesfaye S."/>
            <person name="Theodore J."/>
            <person name="Thoulutsang Y."/>
            <person name="Topham K."/>
            <person name="Towey S."/>
            <person name="Tsamla T."/>
            <person name="Tsomo N."/>
            <person name="Vallee D."/>
            <person name="Vassiliev H."/>
            <person name="Venkataraman V."/>
            <person name="Vinson J."/>
            <person name="Vo A."/>
            <person name="Wade C."/>
            <person name="Wang S."/>
            <person name="Wangchuk T."/>
            <person name="Wangdi T."/>
            <person name="Whittaker C."/>
            <person name="Wilkinson J."/>
            <person name="Wu Y."/>
            <person name="Wyman D."/>
            <person name="Yadav S."/>
            <person name="Yang S."/>
            <person name="Yang X."/>
            <person name="Yeager S."/>
            <person name="Yee E."/>
            <person name="Young G."/>
            <person name="Zainoun J."/>
            <person name="Zembeck L."/>
            <person name="Zimmer A."/>
            <person name="Zody M."/>
            <person name="Lander E."/>
        </authorList>
    </citation>
    <scope>NUCLEOTIDE SEQUENCE [LARGE SCALE GENOMIC DNA]</scope>
</reference>
<reference evidence="5" key="2">
    <citation type="submission" date="2025-08" db="UniProtKB">
        <authorList>
            <consortium name="Ensembl"/>
        </authorList>
    </citation>
    <scope>IDENTIFICATION</scope>
</reference>
<dbReference type="PANTHER" id="PTHR22970">
    <property type="entry name" value="AT-RICH INTERACTIVE DOMAIN-CONTAINING PROTEIN 2"/>
    <property type="match status" value="1"/>
</dbReference>
<sequence>MKEELKEPMMNGISDAEDKISPPDVSKPLLITPPNITQAAQPQTSPINPNQLQHYYVAQHNKAAKPAAEDTIQSDPSPHLLADTTQPTTQAQTMNVQAHGVKRSLPPSAVVSDEPVTKSARITTSLPSAPAGQPTLHKSLSDQNDQPSTPQLDQSTNHHEPNTILTSQVTRPEVQPQVGTPQGPPNQPQVGAISVQPQVGAPQAPQVQPQVGTPRHRKSQGLDLMADNASLMVLFRNVGKQPMEDYTDEKEDPISKSVRLTSVLILLNISNFCSEGRSMLQVHEPRFAHLAMSAMDCSPMLAKLLAGLDR</sequence>
<evidence type="ECO:0000313" key="5">
    <source>
        <dbReference type="Ensembl" id="ENSCSAVP00000009973.1"/>
    </source>
</evidence>
<dbReference type="Ensembl" id="ENSCSAVT00000010094.1">
    <property type="protein sequence ID" value="ENSCSAVP00000009973.1"/>
    <property type="gene ID" value="ENSCSAVG00000005873.1"/>
</dbReference>
<dbReference type="eggNOG" id="KOG2312">
    <property type="taxonomic scope" value="Eukaryota"/>
</dbReference>
<feature type="compositionally biased region" description="Polar residues" evidence="4">
    <location>
        <begin position="136"/>
        <end position="155"/>
    </location>
</feature>
<proteinExistence type="predicted"/>
<reference evidence="5" key="3">
    <citation type="submission" date="2025-09" db="UniProtKB">
        <authorList>
            <consortium name="Ensembl"/>
        </authorList>
    </citation>
    <scope>IDENTIFICATION</scope>
</reference>
<evidence type="ECO:0000256" key="4">
    <source>
        <dbReference type="SAM" id="MobiDB-lite"/>
    </source>
</evidence>
<dbReference type="STRING" id="51511.ENSCSAVP00000009973"/>
<dbReference type="InParanoid" id="H2YXB2"/>
<accession>H2YXB2</accession>
<keyword evidence="6" id="KW-1185">Reference proteome</keyword>
<dbReference type="Proteomes" id="UP000007875">
    <property type="component" value="Unassembled WGS sequence"/>
</dbReference>
<dbReference type="InterPro" id="IPR052406">
    <property type="entry name" value="Chromatin_Remodeling_Comp"/>
</dbReference>
<evidence type="ECO:0000256" key="3">
    <source>
        <dbReference type="ARBA" id="ARBA00023242"/>
    </source>
</evidence>
<feature type="compositionally biased region" description="Low complexity" evidence="4">
    <location>
        <begin position="188"/>
        <end position="212"/>
    </location>
</feature>
<evidence type="ECO:0000256" key="2">
    <source>
        <dbReference type="ARBA" id="ARBA00023163"/>
    </source>
</evidence>